<dbReference type="Gene3D" id="3.40.50.300">
    <property type="entry name" value="P-loop containing nucleotide triphosphate hydrolases"/>
    <property type="match status" value="1"/>
</dbReference>
<name>L8H014_ACACF</name>
<feature type="domain" description="Clp1 C-terminal" evidence="7">
    <location>
        <begin position="316"/>
        <end position="427"/>
    </location>
</feature>
<dbReference type="GeneID" id="14919313"/>
<dbReference type="PANTHER" id="PTHR12755">
    <property type="entry name" value="CLEAVAGE/POLYADENYLATION FACTOR IA SUBUNIT CLP1P"/>
    <property type="match status" value="1"/>
</dbReference>
<evidence type="ECO:0000313" key="11">
    <source>
        <dbReference type="Proteomes" id="UP000011083"/>
    </source>
</evidence>
<dbReference type="InterPro" id="IPR027417">
    <property type="entry name" value="P-loop_NTPase"/>
</dbReference>
<dbReference type="OMA" id="VQYVNCH"/>
<dbReference type="STRING" id="1257118.L8H014"/>
<evidence type="ECO:0000256" key="2">
    <source>
        <dbReference type="ARBA" id="ARBA00022664"/>
    </source>
</evidence>
<feature type="domain" description="Clp1 N-terminal" evidence="8">
    <location>
        <begin position="18"/>
        <end position="99"/>
    </location>
</feature>
<organism evidence="10 11">
    <name type="scientific">Acanthamoeba castellanii (strain ATCC 30010 / Neff)</name>
    <dbReference type="NCBI Taxonomy" id="1257118"/>
    <lineage>
        <taxon>Eukaryota</taxon>
        <taxon>Amoebozoa</taxon>
        <taxon>Discosea</taxon>
        <taxon>Longamoebia</taxon>
        <taxon>Centramoebida</taxon>
        <taxon>Acanthamoebidae</taxon>
        <taxon>Acanthamoeba</taxon>
    </lineage>
</organism>
<evidence type="ECO:0000256" key="3">
    <source>
        <dbReference type="ARBA" id="ARBA00022741"/>
    </source>
</evidence>
<sequence length="427" mass="47330">MNAPQQTQEMESVRSWHLMRQEELRIEVDKDMTDGTGEIFGTELAKDRAYTFTRCKFALFSWHGCTIEVTGQCHAYVGKETPMNAYMNVHGMLEEMRDMAERTDKQGPRVMIVGPTDTGKSSLSRILASYAARLGRTPTVVDLDVGQGSSVPGMIASLPIEKPVDVSEGYEFATPLVYWYGDVTPGSNPDLYKLQVSNLLRDINRRMELNQAASVGGLIVNTCGWIDGVGYELIRQAIDATRATVVLVLDNERLYSDLQQDLSQVQDRRTQVIKLYKSGGVVTRDPNFRRQVEANANVQTRVDKIREYFYGPSGDLSPHSTLIDFADISIYRIGGGPRAPSSALPIGAERTITPTKLVEVQPSQEIVHSIIGVSHAKTPEALLETNLAGFLYITDVNVEKKKLTVLAPCPGPLPSRFVVVGALKWYE</sequence>
<comment type="subcellular location">
    <subcellularLocation>
        <location evidence="1 6">Nucleus</location>
    </subcellularLocation>
</comment>
<dbReference type="EMBL" id="KB007951">
    <property type="protein sequence ID" value="ELR18575.1"/>
    <property type="molecule type" value="Genomic_DNA"/>
</dbReference>
<protein>
    <recommendedName>
        <fullName evidence="6">Protein CLP1 homolog</fullName>
    </recommendedName>
</protein>
<dbReference type="InterPro" id="IPR045116">
    <property type="entry name" value="Clp1/Grc3"/>
</dbReference>
<feature type="binding site" evidence="6">
    <location>
        <begin position="117"/>
        <end position="122"/>
    </location>
    <ligand>
        <name>ATP</name>
        <dbReference type="ChEBI" id="CHEBI:30616"/>
    </ligand>
</feature>
<dbReference type="VEuPathDB" id="AmoebaDB:ACA1_155210"/>
<proteinExistence type="inferred from homology"/>
<gene>
    <name evidence="10" type="ORF">ACA1_155210</name>
</gene>
<feature type="binding site" evidence="6">
    <location>
        <position position="23"/>
    </location>
    <ligand>
        <name>ATP</name>
        <dbReference type="ChEBI" id="CHEBI:30616"/>
    </ligand>
</feature>
<dbReference type="InterPro" id="IPR010655">
    <property type="entry name" value="Clp1_C"/>
</dbReference>
<dbReference type="InterPro" id="IPR038238">
    <property type="entry name" value="Clp1_C_sf"/>
</dbReference>
<dbReference type="OrthoDB" id="258143at2759"/>
<keyword evidence="11" id="KW-1185">Reference proteome</keyword>
<keyword evidence="4 6" id="KW-0067">ATP-binding</keyword>
<dbReference type="PANTHER" id="PTHR12755:SF6">
    <property type="entry name" value="POLYRIBONUCLEOTIDE 5'-HYDROXYL-KINASE CLP1"/>
    <property type="match status" value="1"/>
</dbReference>
<dbReference type="InterPro" id="IPR038239">
    <property type="entry name" value="Clp1_N_sf"/>
</dbReference>
<dbReference type="SUPFAM" id="SSF52540">
    <property type="entry name" value="P-loop containing nucleoside triphosphate hydrolases"/>
    <property type="match status" value="1"/>
</dbReference>
<dbReference type="RefSeq" id="XP_004340614.1">
    <property type="nucleotide sequence ID" value="XM_004340566.1"/>
</dbReference>
<keyword evidence="5 6" id="KW-0539">Nucleus</keyword>
<dbReference type="GO" id="GO:0031124">
    <property type="term" value="P:mRNA 3'-end processing"/>
    <property type="evidence" value="ECO:0007669"/>
    <property type="project" value="UniProtKB-UniRule"/>
</dbReference>
<dbReference type="Gene3D" id="2.60.120.1030">
    <property type="entry name" value="Clp1, DNA binding domain"/>
    <property type="match status" value="1"/>
</dbReference>
<keyword evidence="3 6" id="KW-0547">Nucleotide-binding</keyword>
<dbReference type="HAMAP" id="MF_03035">
    <property type="entry name" value="Clp1"/>
    <property type="match status" value="1"/>
</dbReference>
<dbReference type="Gene3D" id="2.40.30.330">
    <property type="entry name" value="Pre-mRNA cleavage complex subunit Clp1, C-terminal domain"/>
    <property type="match status" value="1"/>
</dbReference>
<comment type="function">
    <text evidence="6">Required for endonucleolytic cleavage during polyadenylation-dependent pre-mRNA 3'-end formation.</text>
</comment>
<evidence type="ECO:0000256" key="4">
    <source>
        <dbReference type="ARBA" id="ARBA00022840"/>
    </source>
</evidence>
<dbReference type="CDD" id="cd01983">
    <property type="entry name" value="SIMIBI"/>
    <property type="match status" value="1"/>
</dbReference>
<dbReference type="GO" id="GO:0005524">
    <property type="term" value="F:ATP binding"/>
    <property type="evidence" value="ECO:0007669"/>
    <property type="project" value="UniProtKB-UniRule"/>
</dbReference>
<dbReference type="GO" id="GO:0051731">
    <property type="term" value="F:polynucleotide 5'-hydroxyl-kinase activity"/>
    <property type="evidence" value="ECO:0007669"/>
    <property type="project" value="InterPro"/>
</dbReference>
<comment type="similarity">
    <text evidence="6">Belongs to the Clp1 family. Clp1 subfamily.</text>
</comment>
<dbReference type="AlphaFoldDB" id="L8H014"/>
<feature type="domain" description="Clp1 P-loop" evidence="9">
    <location>
        <begin position="114"/>
        <end position="311"/>
    </location>
</feature>
<dbReference type="KEGG" id="acan:ACA1_155210"/>
<dbReference type="FunFam" id="2.40.30.330:FF:000002">
    <property type="entry name" value="Protein CLP1 homolog"/>
    <property type="match status" value="1"/>
</dbReference>
<dbReference type="GO" id="GO:0005849">
    <property type="term" value="C:mRNA cleavage factor complex"/>
    <property type="evidence" value="ECO:0007669"/>
    <property type="project" value="InterPro"/>
</dbReference>
<dbReference type="InterPro" id="IPR028606">
    <property type="entry name" value="Clp1"/>
</dbReference>
<accession>L8H014</accession>
<reference evidence="10 11" key="1">
    <citation type="journal article" date="2013" name="Genome Biol.">
        <title>Genome of Acanthamoeba castellanii highlights extensive lateral gene transfer and early evolution of tyrosine kinase signaling.</title>
        <authorList>
            <person name="Clarke M."/>
            <person name="Lohan A.J."/>
            <person name="Liu B."/>
            <person name="Lagkouvardos I."/>
            <person name="Roy S."/>
            <person name="Zafar N."/>
            <person name="Bertelli C."/>
            <person name="Schilde C."/>
            <person name="Kianianmomeni A."/>
            <person name="Burglin T.R."/>
            <person name="Frech C."/>
            <person name="Turcotte B."/>
            <person name="Kopec K.O."/>
            <person name="Synnott J.M."/>
            <person name="Choo C."/>
            <person name="Paponov I."/>
            <person name="Finkler A."/>
            <person name="Soon Heng Tan C."/>
            <person name="Hutchins A.P."/>
            <person name="Weinmeier T."/>
            <person name="Rattei T."/>
            <person name="Chu J.S."/>
            <person name="Gimenez G."/>
            <person name="Irimia M."/>
            <person name="Rigden D.J."/>
            <person name="Fitzpatrick D.A."/>
            <person name="Lorenzo-Morales J."/>
            <person name="Bateman A."/>
            <person name="Chiu C.H."/>
            <person name="Tang P."/>
            <person name="Hegemann P."/>
            <person name="Fromm H."/>
            <person name="Raoult D."/>
            <person name="Greub G."/>
            <person name="Miranda-Saavedra D."/>
            <person name="Chen N."/>
            <person name="Nash P."/>
            <person name="Ginger M.L."/>
            <person name="Horn M."/>
            <person name="Schaap P."/>
            <person name="Caler L."/>
            <person name="Loftus B."/>
        </authorList>
    </citation>
    <scope>NUCLEOTIDE SEQUENCE [LARGE SCALE GENOMIC DNA]</scope>
    <source>
        <strain evidence="10 11">Neff</strain>
    </source>
</reference>
<evidence type="ECO:0000259" key="8">
    <source>
        <dbReference type="Pfam" id="PF16573"/>
    </source>
</evidence>
<evidence type="ECO:0000256" key="6">
    <source>
        <dbReference type="HAMAP-Rule" id="MF_03035"/>
    </source>
</evidence>
<dbReference type="InterPro" id="IPR032319">
    <property type="entry name" value="CLP1_P"/>
</dbReference>
<dbReference type="InterPro" id="IPR032324">
    <property type="entry name" value="Clp1_N"/>
</dbReference>
<evidence type="ECO:0000259" key="9">
    <source>
        <dbReference type="Pfam" id="PF16575"/>
    </source>
</evidence>
<dbReference type="Pfam" id="PF16575">
    <property type="entry name" value="CLP1_P"/>
    <property type="match status" value="1"/>
</dbReference>
<dbReference type="Pfam" id="PF16573">
    <property type="entry name" value="CLP1_N"/>
    <property type="match status" value="1"/>
</dbReference>
<dbReference type="GO" id="GO:0006388">
    <property type="term" value="P:tRNA splicing, via endonucleolytic cleavage and ligation"/>
    <property type="evidence" value="ECO:0007669"/>
    <property type="project" value="TreeGrafter"/>
</dbReference>
<evidence type="ECO:0000259" key="7">
    <source>
        <dbReference type="Pfam" id="PF06807"/>
    </source>
</evidence>
<keyword evidence="2 6" id="KW-0507">mRNA processing</keyword>
<dbReference type="Proteomes" id="UP000011083">
    <property type="component" value="Unassembled WGS sequence"/>
</dbReference>
<dbReference type="Pfam" id="PF06807">
    <property type="entry name" value="Clp1"/>
    <property type="match status" value="1"/>
</dbReference>
<evidence type="ECO:0000256" key="1">
    <source>
        <dbReference type="ARBA" id="ARBA00004123"/>
    </source>
</evidence>
<evidence type="ECO:0000313" key="10">
    <source>
        <dbReference type="EMBL" id="ELR18575.1"/>
    </source>
</evidence>
<feature type="binding site" evidence="6">
    <location>
        <position position="56"/>
    </location>
    <ligand>
        <name>ATP</name>
        <dbReference type="ChEBI" id="CHEBI:30616"/>
    </ligand>
</feature>
<evidence type="ECO:0000256" key="5">
    <source>
        <dbReference type="ARBA" id="ARBA00023242"/>
    </source>
</evidence>